<dbReference type="PANTHER" id="PTHR42792">
    <property type="entry name" value="FLAGELLIN"/>
    <property type="match status" value="1"/>
</dbReference>
<evidence type="ECO:0000313" key="6">
    <source>
        <dbReference type="EMBL" id="MDO9713407.1"/>
    </source>
</evidence>
<dbReference type="SUPFAM" id="SSF64518">
    <property type="entry name" value="Phase 1 flagellin"/>
    <property type="match status" value="1"/>
</dbReference>
<sequence length="464" mass="47032">MTDRIAPAGVALGRQASLQSLQARLAQATAELSSGRKSDPTGGLGLGASLLYKLHDQIAQGDALDQSVTLSGRRMEAMQTALSAVSDTVQTLSTNVLKIDTLKGTGYNVLAAQARDSMASMADRLNVQFDGQHLFAGTDSTNAPLTAPDAAGGALATVQAMLTNAVNRAGGPLDAAGANALVARITDLYTGGVNWAYSPPASTGQLAVNDAVTFSFTLNGTPTPATFTNNTGAPLNMSTPADVTIFMAGMKAAINAAAGPGNVIASLDSAGRLIVDTTNATDHISFGGGSALQPVGGAAAHVTLGAAVNQVPVYTSKSRTGDGKPNQVAIGAGETVTYDVRADNPAIRDSMMGGSLLSLLDAASTQLGDDAKSALLDQAGALLRGAHAGLTTVAGVLGAKQERLQAVSDIQSKATSAAAAQINTLEATDYAATADQINQLQLQLQATYSITAKLSELSFVNYLK</sequence>
<dbReference type="Pfam" id="PF00669">
    <property type="entry name" value="Flagellin_N"/>
    <property type="match status" value="1"/>
</dbReference>
<comment type="function">
    <text evidence="3">Flagellin is the subunit protein which polymerizes to form the filaments of bacterial flagella.</text>
</comment>
<dbReference type="Proteomes" id="UP001243009">
    <property type="component" value="Unassembled WGS sequence"/>
</dbReference>
<evidence type="ECO:0000256" key="2">
    <source>
        <dbReference type="ARBA" id="ARBA00023143"/>
    </source>
</evidence>
<reference evidence="6 7" key="1">
    <citation type="submission" date="2023-08" db="EMBL/GenBank/DDBJ databases">
        <title>The draft genome sequence of Paracraurococcus sp. LOR1-02.</title>
        <authorList>
            <person name="Kingkaew E."/>
            <person name="Tanasupawat S."/>
        </authorList>
    </citation>
    <scope>NUCLEOTIDE SEQUENCE [LARGE SCALE GENOMIC DNA]</scope>
    <source>
        <strain evidence="6 7">LOR1-02</strain>
    </source>
</reference>
<keyword evidence="6" id="KW-0282">Flagellum</keyword>
<dbReference type="RefSeq" id="WP_305108265.1">
    <property type="nucleotide sequence ID" value="NZ_JAUTWS010000087.1"/>
</dbReference>
<evidence type="ECO:0000313" key="7">
    <source>
        <dbReference type="Proteomes" id="UP001243009"/>
    </source>
</evidence>
<keyword evidence="3" id="KW-0964">Secreted</keyword>
<protein>
    <recommendedName>
        <fullName evidence="3">Flagellin</fullName>
    </recommendedName>
</protein>
<dbReference type="Gene3D" id="1.20.1330.10">
    <property type="entry name" value="f41 fragment of flagellin, N-terminal domain"/>
    <property type="match status" value="1"/>
</dbReference>
<keyword evidence="2 3" id="KW-0975">Bacterial flagellum</keyword>
<organism evidence="6 7">
    <name type="scientific">Paracraurococcus lichenis</name>
    <dbReference type="NCBI Taxonomy" id="3064888"/>
    <lineage>
        <taxon>Bacteria</taxon>
        <taxon>Pseudomonadati</taxon>
        <taxon>Pseudomonadota</taxon>
        <taxon>Alphaproteobacteria</taxon>
        <taxon>Acetobacterales</taxon>
        <taxon>Roseomonadaceae</taxon>
        <taxon>Paracraurococcus</taxon>
    </lineage>
</organism>
<evidence type="ECO:0000256" key="3">
    <source>
        <dbReference type="RuleBase" id="RU362073"/>
    </source>
</evidence>
<comment type="caution">
    <text evidence="6">The sequence shown here is derived from an EMBL/GenBank/DDBJ whole genome shotgun (WGS) entry which is preliminary data.</text>
</comment>
<name>A0ABT9EB24_9PROT</name>
<feature type="domain" description="Flagellin N-terminal" evidence="4">
    <location>
        <begin position="11"/>
        <end position="138"/>
    </location>
</feature>
<dbReference type="InterPro" id="IPR001029">
    <property type="entry name" value="Flagellin_N"/>
</dbReference>
<keyword evidence="6" id="KW-0969">Cilium</keyword>
<dbReference type="EMBL" id="JAUTWS010000087">
    <property type="protein sequence ID" value="MDO9713407.1"/>
    <property type="molecule type" value="Genomic_DNA"/>
</dbReference>
<dbReference type="InterPro" id="IPR001492">
    <property type="entry name" value="Flagellin"/>
</dbReference>
<proteinExistence type="inferred from homology"/>
<accession>A0ABT9EB24</accession>
<evidence type="ECO:0000256" key="1">
    <source>
        <dbReference type="ARBA" id="ARBA00005709"/>
    </source>
</evidence>
<feature type="domain" description="Flagellin C-terminal" evidence="5">
    <location>
        <begin position="385"/>
        <end position="463"/>
    </location>
</feature>
<keyword evidence="6" id="KW-0966">Cell projection</keyword>
<evidence type="ECO:0000259" key="4">
    <source>
        <dbReference type="Pfam" id="PF00669"/>
    </source>
</evidence>
<comment type="subcellular location">
    <subcellularLocation>
        <location evidence="3">Secreted</location>
    </subcellularLocation>
    <subcellularLocation>
        <location evidence="3">Bacterial flagellum</location>
    </subcellularLocation>
</comment>
<comment type="similarity">
    <text evidence="1 3">Belongs to the bacterial flagellin family.</text>
</comment>
<evidence type="ECO:0000259" key="5">
    <source>
        <dbReference type="Pfam" id="PF00700"/>
    </source>
</evidence>
<dbReference type="Pfam" id="PF00700">
    <property type="entry name" value="Flagellin_C"/>
    <property type="match status" value="1"/>
</dbReference>
<keyword evidence="7" id="KW-1185">Reference proteome</keyword>
<gene>
    <name evidence="6" type="ORF">Q7A36_34085</name>
</gene>
<dbReference type="PANTHER" id="PTHR42792:SF1">
    <property type="entry name" value="FLAGELLAR HOOK-ASSOCIATED PROTEIN 3"/>
    <property type="match status" value="1"/>
</dbReference>
<dbReference type="InterPro" id="IPR046358">
    <property type="entry name" value="Flagellin_C"/>
</dbReference>